<proteinExistence type="predicted"/>
<accession>A0A4U0TR93</accession>
<dbReference type="InterPro" id="IPR001810">
    <property type="entry name" value="F-box_dom"/>
</dbReference>
<dbReference type="AlphaFoldDB" id="A0A4U0TR93"/>
<evidence type="ECO:0000313" key="2">
    <source>
        <dbReference type="EMBL" id="TKA24382.1"/>
    </source>
</evidence>
<dbReference type="Proteomes" id="UP000308549">
    <property type="component" value="Unassembled WGS sequence"/>
</dbReference>
<evidence type="ECO:0000313" key="3">
    <source>
        <dbReference type="Proteomes" id="UP000308549"/>
    </source>
</evidence>
<dbReference type="InterPro" id="IPR036047">
    <property type="entry name" value="F-box-like_dom_sf"/>
</dbReference>
<gene>
    <name evidence="2" type="ORF">B0A50_06702</name>
</gene>
<dbReference type="Pfam" id="PF12937">
    <property type="entry name" value="F-box-like"/>
    <property type="match status" value="1"/>
</dbReference>
<protein>
    <recommendedName>
        <fullName evidence="1">F-box domain-containing protein</fullName>
    </recommendedName>
</protein>
<keyword evidence="3" id="KW-1185">Reference proteome</keyword>
<evidence type="ECO:0000259" key="1">
    <source>
        <dbReference type="Pfam" id="PF12937"/>
    </source>
</evidence>
<reference evidence="2 3" key="1">
    <citation type="submission" date="2017-03" db="EMBL/GenBank/DDBJ databases">
        <title>Genomes of endolithic fungi from Antarctica.</title>
        <authorList>
            <person name="Coleine C."/>
            <person name="Masonjones S."/>
            <person name="Stajich J.E."/>
        </authorList>
    </citation>
    <scope>NUCLEOTIDE SEQUENCE [LARGE SCALE GENOMIC DNA]</scope>
    <source>
        <strain evidence="2 3">CCFEE 6315</strain>
    </source>
</reference>
<organism evidence="2 3">
    <name type="scientific">Salinomyces thailandicus</name>
    <dbReference type="NCBI Taxonomy" id="706561"/>
    <lineage>
        <taxon>Eukaryota</taxon>
        <taxon>Fungi</taxon>
        <taxon>Dikarya</taxon>
        <taxon>Ascomycota</taxon>
        <taxon>Pezizomycotina</taxon>
        <taxon>Dothideomycetes</taxon>
        <taxon>Dothideomycetidae</taxon>
        <taxon>Mycosphaerellales</taxon>
        <taxon>Teratosphaeriaceae</taxon>
        <taxon>Salinomyces</taxon>
    </lineage>
</organism>
<dbReference type="EMBL" id="NAJL01000044">
    <property type="protein sequence ID" value="TKA24382.1"/>
    <property type="molecule type" value="Genomic_DNA"/>
</dbReference>
<comment type="caution">
    <text evidence="2">The sequence shown here is derived from an EMBL/GenBank/DDBJ whole genome shotgun (WGS) entry which is preliminary data.</text>
</comment>
<name>A0A4U0TR93_9PEZI</name>
<sequence length="557" mass="62123">MLDLVGLPQDVLALIMSFIPSKEDLRCVYLTCKALYSVAIVPLYRHMLLRARSNSMQLMAALNSENVGLRHIRHVTIDVADAARPHLNNCIVLLANLLPRDILLTLTCVHLRASQHVEPPNPTNADNFRLDCNDPLAKDSLQTLWQRQRNLRTRRIDQAAFPLSSTCDGSFRNITTLQMVISNVDTAKACSHIMQQTPGLQVLEIRADPNGYSKEALNIELEDTVAASKDIIHWVFHELAPDKQIRLRALTIYELDFETAASRLIEAVDMTGLDSLGLQNCYNIVNLLRSISAAGAPLRMAMHSLTIVGRLEEAEGRNDDAIDDFLGSFTGLKCLVIAASAQEALRPKLESLSKHAASLEVLYLDCVWNQLSGSLLDEHYNALELRRFLQRCDRLEQLVLNPPEMIFDDLPRHVNFETKDFAAGYHIALADAPALLTCGLVTRIPDDSSFTGAPSMLKQFRENHATIYLAQMPRVKALGIEFGKDTPEPIGGDRDGIAQVCLSPSYYVRGRTIDPYGTSSFLAIEMGLEEVRDIEPVSQVLELRPYSPKLLRLGYTL</sequence>
<dbReference type="SUPFAM" id="SSF81383">
    <property type="entry name" value="F-box domain"/>
    <property type="match status" value="1"/>
</dbReference>
<feature type="domain" description="F-box" evidence="1">
    <location>
        <begin position="6"/>
        <end position="49"/>
    </location>
</feature>
<dbReference type="OrthoDB" id="5273330at2759"/>